<dbReference type="PANTHER" id="PTHR13526:SF23">
    <property type="entry name" value="PROTEIN PHYTOCHROME-DEPENDENT LATE-FLOWERING-LIKE"/>
    <property type="match status" value="1"/>
</dbReference>
<dbReference type="InterPro" id="IPR021950">
    <property type="entry name" value="Spt20"/>
</dbReference>
<name>A0A1Q3BD55_CEPFO</name>
<dbReference type="OrthoDB" id="1932706at2759"/>
<dbReference type="Pfam" id="PF20474">
    <property type="entry name" value="PHL"/>
    <property type="match status" value="1"/>
</dbReference>
<evidence type="ECO:0000313" key="5">
    <source>
        <dbReference type="Proteomes" id="UP000187406"/>
    </source>
</evidence>
<feature type="region of interest" description="Disordered" evidence="1">
    <location>
        <begin position="34"/>
        <end position="61"/>
    </location>
</feature>
<feature type="region of interest" description="Disordered" evidence="1">
    <location>
        <begin position="1114"/>
        <end position="1139"/>
    </location>
</feature>
<dbReference type="Proteomes" id="UP000187406">
    <property type="component" value="Unassembled WGS sequence"/>
</dbReference>
<feature type="domain" description="Spt20-like SEP" evidence="2">
    <location>
        <begin position="82"/>
        <end position="226"/>
    </location>
</feature>
<dbReference type="PANTHER" id="PTHR13526">
    <property type="entry name" value="TRANSCRIPTION FACTOR SPT20 HOMOLOG"/>
    <property type="match status" value="1"/>
</dbReference>
<dbReference type="AlphaFoldDB" id="A0A1Q3BD55"/>
<dbReference type="EMBL" id="BDDD01000430">
    <property type="protein sequence ID" value="GAV65742.1"/>
    <property type="molecule type" value="Genomic_DNA"/>
</dbReference>
<sequence length="1139" mass="125850">MVFVEITDRSEREMGVKFKVARTGTRYIPKVVQTEEDQNHENVSVTDSQQRNDEGNFSGVGDKVADKANLVAKSRLLGSEDIEVSFSLNLFPNGFSVGKATEMSTDIPKHLHPYNRASETLFTPIEYEWLPGNIFDGIPCKYVNGALHCEIRDYRNCFVQRAGKTSVQHSPVVHKVRLKMCMENVVKDILSISNNSLTYEDLMEVESRILKALQPDLHLNPEPLLDRFRGEHHTKKLNLGISWGWKRRKVDDTSRNNIRHHETHIRGIGGTQNSKLKPSVTYPDRGDPCRLQTTSSSIPYSKENNVVLEALPQYTPLAKNPSNQLGDHGNQSVYANLPPSINSAIPQQCFNINTSFLRDPSSLVLAETGKCETQVIEGPILKKPKEEPAELSELLLPIPCKNNLWHHQINPKQVVHERSFDKGGPSPLINCGQQAILEGIPKLQAVSSVAALKQEPAERSDFPNSNVEMMMKLRSSHSKVYQDRQQFSSLTRAEIPPHTNWNPMVHPINKNSNKLVTQKRKALDYPQAAGGVRSRLNESLPRQVSLPAKQKKNNHSQCSSMKTVNSLADSSKIIVAKSSRLPLGILPLPISSKVKGDPLLERFLKIQAVTERYGLNNKKCRADQILPGNQLFGTTQLIACQLWNSAKNGKLENATDGTYLSQCYVDRKLNLYKTRTMTFVHPSHVNRGNDNPMVGSEGQIKLVIAEKLDEGIVDARVLYKNLEELDSIAFPLPGSCSEDLFAAQFASLMVRDGYVIASDHIEHIPLNASGSSSSRHPTVIGSGTSAAGTPELLSSILLPELSTSLPLPLPLPIPIPLTGSMSSFNLRQLALQNFLSGGHLLPPGNFQPTLQLPASDLYNSQLDITADVNPAQPHRQQILNKHAHLQFQMIQREVQREQFLKRKTMAEGLDATMGGLGSGIQAHGNFNLGLPGNAMGIGPMTAPMGGQLPWIGSVGHFNNFGSYTPSLNNSNQFMGVTSDHPAEYLARLRMTEGQGRAFPGGYSFQKNAGVVPTYTTVPDMAHLLSNHQQSHPQMPHQLQMLPPQQEMRLLLQPQESARLSELVGSPLWQVSAHQLDQQPELSSQQLSVSALWPINNGDTLVDPECSGLSWRAHGSAVSSNASPSRDTPSRDTPNFAKNC</sequence>
<keyword evidence="5" id="KW-1185">Reference proteome</keyword>
<evidence type="ECO:0000259" key="2">
    <source>
        <dbReference type="Pfam" id="PF12090"/>
    </source>
</evidence>
<dbReference type="GO" id="GO:0006357">
    <property type="term" value="P:regulation of transcription by RNA polymerase II"/>
    <property type="evidence" value="ECO:0007669"/>
    <property type="project" value="TreeGrafter"/>
</dbReference>
<reference evidence="5" key="1">
    <citation type="submission" date="2016-04" db="EMBL/GenBank/DDBJ databases">
        <title>Cephalotus genome sequencing.</title>
        <authorList>
            <person name="Fukushima K."/>
            <person name="Hasebe M."/>
            <person name="Fang X."/>
        </authorList>
    </citation>
    <scope>NUCLEOTIDE SEQUENCE [LARGE SCALE GENOMIC DNA]</scope>
    <source>
        <strain evidence="5">cv. St1</strain>
    </source>
</reference>
<feature type="domain" description="PHL" evidence="3">
    <location>
        <begin position="612"/>
        <end position="765"/>
    </location>
</feature>
<dbReference type="GO" id="GO:0000124">
    <property type="term" value="C:SAGA complex"/>
    <property type="evidence" value="ECO:0007669"/>
    <property type="project" value="InterPro"/>
</dbReference>
<organism evidence="4 5">
    <name type="scientific">Cephalotus follicularis</name>
    <name type="common">Albany pitcher plant</name>
    <dbReference type="NCBI Taxonomy" id="3775"/>
    <lineage>
        <taxon>Eukaryota</taxon>
        <taxon>Viridiplantae</taxon>
        <taxon>Streptophyta</taxon>
        <taxon>Embryophyta</taxon>
        <taxon>Tracheophyta</taxon>
        <taxon>Spermatophyta</taxon>
        <taxon>Magnoliopsida</taxon>
        <taxon>eudicotyledons</taxon>
        <taxon>Gunneridae</taxon>
        <taxon>Pentapetalae</taxon>
        <taxon>rosids</taxon>
        <taxon>fabids</taxon>
        <taxon>Oxalidales</taxon>
        <taxon>Cephalotaceae</taxon>
        <taxon>Cephalotus</taxon>
    </lineage>
</organism>
<evidence type="ECO:0000313" key="4">
    <source>
        <dbReference type="EMBL" id="GAV65742.1"/>
    </source>
</evidence>
<evidence type="ECO:0000256" key="1">
    <source>
        <dbReference type="SAM" id="MobiDB-lite"/>
    </source>
</evidence>
<protein>
    <submittedName>
        <fullName evidence="4">Spt20 domain-containing protein</fullName>
    </submittedName>
</protein>
<dbReference type="GO" id="GO:0003712">
    <property type="term" value="F:transcription coregulator activity"/>
    <property type="evidence" value="ECO:0007669"/>
    <property type="project" value="InterPro"/>
</dbReference>
<dbReference type="InterPro" id="IPR046467">
    <property type="entry name" value="PHL_dom"/>
</dbReference>
<dbReference type="Pfam" id="PF12090">
    <property type="entry name" value="Spt20_SEP"/>
    <property type="match status" value="1"/>
</dbReference>
<gene>
    <name evidence="4" type="ORF">CFOL_v3_09256</name>
</gene>
<evidence type="ECO:0000259" key="3">
    <source>
        <dbReference type="Pfam" id="PF20474"/>
    </source>
</evidence>
<proteinExistence type="predicted"/>
<dbReference type="InterPro" id="IPR046468">
    <property type="entry name" value="Spt20-like_SEP"/>
</dbReference>
<feature type="compositionally biased region" description="Polar residues" evidence="1">
    <location>
        <begin position="1116"/>
        <end position="1139"/>
    </location>
</feature>
<accession>A0A1Q3BD55</accession>
<dbReference type="InParanoid" id="A0A1Q3BD55"/>
<dbReference type="STRING" id="3775.A0A1Q3BD55"/>
<comment type="caution">
    <text evidence="4">The sequence shown here is derived from an EMBL/GenBank/DDBJ whole genome shotgun (WGS) entry which is preliminary data.</text>
</comment>